<dbReference type="EMBL" id="VFQX01000068">
    <property type="protein sequence ID" value="KAF0972453.1"/>
    <property type="molecule type" value="Genomic_DNA"/>
</dbReference>
<comment type="caution">
    <text evidence="5">The sequence shown here is derived from an EMBL/GenBank/DDBJ whole genome shotgun (WGS) entry which is preliminary data.</text>
</comment>
<dbReference type="VEuPathDB" id="AmoebaDB:NF0111300"/>
<dbReference type="SUPFAM" id="SSF103025">
    <property type="entry name" value="Folate-binding domain"/>
    <property type="match status" value="1"/>
</dbReference>
<evidence type="ECO:0000313" key="6">
    <source>
        <dbReference type="Proteomes" id="UP000444721"/>
    </source>
</evidence>
<dbReference type="InterPro" id="IPR027266">
    <property type="entry name" value="TrmE/GcvT-like"/>
</dbReference>
<dbReference type="Pfam" id="PF25455">
    <property type="entry name" value="Beta-barrel_CAF17_C"/>
    <property type="match status" value="1"/>
</dbReference>
<organism evidence="5 6">
    <name type="scientific">Naegleria fowleri</name>
    <name type="common">Brain eating amoeba</name>
    <dbReference type="NCBI Taxonomy" id="5763"/>
    <lineage>
        <taxon>Eukaryota</taxon>
        <taxon>Discoba</taxon>
        <taxon>Heterolobosea</taxon>
        <taxon>Tetramitia</taxon>
        <taxon>Eutetramitia</taxon>
        <taxon>Vahlkampfiidae</taxon>
        <taxon>Naegleria</taxon>
    </lineage>
</organism>
<proteinExistence type="predicted"/>
<accession>A0A6A5AXU9</accession>
<dbReference type="Gene3D" id="3.30.1360.120">
    <property type="entry name" value="Probable tRNA modification gtpase trme, domain 1"/>
    <property type="match status" value="1"/>
</dbReference>
<protein>
    <recommendedName>
        <fullName evidence="4">CAF17 C-terminal domain-containing protein</fullName>
    </recommendedName>
</protein>
<dbReference type="VEuPathDB" id="AmoebaDB:NfTy_061790"/>
<gene>
    <name evidence="5" type="ORF">FDP41_009356</name>
</gene>
<dbReference type="OrthoDB" id="191995at2759"/>
<dbReference type="GO" id="GO:0016226">
    <property type="term" value="P:iron-sulfur cluster assembly"/>
    <property type="evidence" value="ECO:0007669"/>
    <property type="project" value="TreeGrafter"/>
</dbReference>
<dbReference type="InterPro" id="IPR045179">
    <property type="entry name" value="YgfZ/GcvT"/>
</dbReference>
<dbReference type="InterPro" id="IPR057460">
    <property type="entry name" value="CAF17_C"/>
</dbReference>
<evidence type="ECO:0000313" key="5">
    <source>
        <dbReference type="EMBL" id="KAF0972453.1"/>
    </source>
</evidence>
<keyword evidence="2" id="KW-0809">Transit peptide</keyword>
<evidence type="ECO:0000256" key="3">
    <source>
        <dbReference type="ARBA" id="ARBA00023128"/>
    </source>
</evidence>
<evidence type="ECO:0000259" key="4">
    <source>
        <dbReference type="Pfam" id="PF25455"/>
    </source>
</evidence>
<dbReference type="PANTHER" id="PTHR22602">
    <property type="entry name" value="TRANSFERASE CAF17, MITOCHONDRIAL-RELATED"/>
    <property type="match status" value="1"/>
</dbReference>
<dbReference type="NCBIfam" id="TIGR03317">
    <property type="entry name" value="ygfZ_signature"/>
    <property type="match status" value="1"/>
</dbReference>
<evidence type="ECO:0000256" key="2">
    <source>
        <dbReference type="ARBA" id="ARBA00022946"/>
    </source>
</evidence>
<keyword evidence="3" id="KW-0496">Mitochondrion</keyword>
<sequence length="441" mass="50121">MYRNKTLIQLGLSSFRKPANIVFGNQLLWLTRRQQMGSREFNDQQQVTNYSTASTSKSKKNSKFYTFCNQKLSDQLIVNGKNIVEELFSTSSSKLCFSEISFKRSVLTVEGEQADSFIHSLVTSDVSKRLLHIDDAKKTSLALHNSQPSMFLNPKGRVLFDTILGIEFDSESGAMKNNNRIYIEHDTTKTDDLFAHLKSHVLRKKVKIEKYVTSFDNQPEGTTVVKVFALFGNPLLKAKTGELKYKWKDSVVCLRDPRLDVLGYRIYGFFKSQSEYEKFKQDVQSELQPEQLILDTEKAEYYERVRILCGIAENAIDIPTDVAFPMEAGFEQIGGIHFDKGCYIGQELTTRTYHRGEIRKRILIVRGDNLPSPGTELIFSGESVENLRNDKAGRMCSRDGSLGLALVKFEPLMEKDSNISLVSETDTSSSIKITPPYWIAL</sequence>
<dbReference type="OMA" id="DKAGRMC"/>
<comment type="subcellular location">
    <subcellularLocation>
        <location evidence="1">Mitochondrion</location>
    </subcellularLocation>
</comment>
<dbReference type="GeneID" id="68116572"/>
<dbReference type="PANTHER" id="PTHR22602:SF0">
    <property type="entry name" value="TRANSFERASE CAF17, MITOCHONDRIAL-RELATED"/>
    <property type="match status" value="1"/>
</dbReference>
<feature type="domain" description="CAF17 C-terminal" evidence="4">
    <location>
        <begin position="359"/>
        <end position="438"/>
    </location>
</feature>
<keyword evidence="6" id="KW-1185">Reference proteome</keyword>
<dbReference type="Proteomes" id="UP000444721">
    <property type="component" value="Unassembled WGS sequence"/>
</dbReference>
<dbReference type="VEuPathDB" id="AmoebaDB:FDP41_009356"/>
<dbReference type="RefSeq" id="XP_044557167.1">
    <property type="nucleotide sequence ID" value="XM_044713305.1"/>
</dbReference>
<name>A0A6A5AXU9_NAEFO</name>
<dbReference type="InterPro" id="IPR017703">
    <property type="entry name" value="YgfZ/GCV_T_CS"/>
</dbReference>
<dbReference type="AlphaFoldDB" id="A0A6A5AXU9"/>
<dbReference type="GO" id="GO:0005759">
    <property type="term" value="C:mitochondrial matrix"/>
    <property type="evidence" value="ECO:0007669"/>
    <property type="project" value="TreeGrafter"/>
</dbReference>
<reference evidence="5 6" key="1">
    <citation type="journal article" date="2019" name="Sci. Rep.">
        <title>Nanopore sequencing improves the draft genome of the human pathogenic amoeba Naegleria fowleri.</title>
        <authorList>
            <person name="Liechti N."/>
            <person name="Schurch N."/>
            <person name="Bruggmann R."/>
            <person name="Wittwer M."/>
        </authorList>
    </citation>
    <scope>NUCLEOTIDE SEQUENCE [LARGE SCALE GENOMIC DNA]</scope>
    <source>
        <strain evidence="5 6">ATCC 30894</strain>
    </source>
</reference>
<evidence type="ECO:0000256" key="1">
    <source>
        <dbReference type="ARBA" id="ARBA00004173"/>
    </source>
</evidence>